<dbReference type="AlphaFoldDB" id="A0A918CU94"/>
<reference evidence="2" key="1">
    <citation type="journal article" date="2014" name="Int. J. Syst. Evol. Microbiol.">
        <title>Complete genome sequence of Corynebacterium casei LMG S-19264T (=DSM 44701T), isolated from a smear-ripened cheese.</title>
        <authorList>
            <consortium name="US DOE Joint Genome Institute (JGI-PGF)"/>
            <person name="Walter F."/>
            <person name="Albersmeier A."/>
            <person name="Kalinowski J."/>
            <person name="Ruckert C."/>
        </authorList>
    </citation>
    <scope>NUCLEOTIDE SEQUENCE</scope>
    <source>
        <strain evidence="2">CGMCC 4.7110</strain>
    </source>
</reference>
<dbReference type="SUPFAM" id="SSF55486">
    <property type="entry name" value="Metalloproteases ('zincins'), catalytic domain"/>
    <property type="match status" value="1"/>
</dbReference>
<proteinExistence type="predicted"/>
<comment type="caution">
    <text evidence="2">The sequence shown here is derived from an EMBL/GenBank/DDBJ whole genome shotgun (WGS) entry which is preliminary data.</text>
</comment>
<name>A0A918CU94_9ACTN</name>
<dbReference type="EMBL" id="BMML01000015">
    <property type="protein sequence ID" value="GGN26445.1"/>
    <property type="molecule type" value="Genomic_DNA"/>
</dbReference>
<dbReference type="RefSeq" id="WP_189266064.1">
    <property type="nucleotide sequence ID" value="NZ_BMML01000015.1"/>
</dbReference>
<dbReference type="InterPro" id="IPR027268">
    <property type="entry name" value="Peptidase_M4/M1_CTD_sf"/>
</dbReference>
<dbReference type="Proteomes" id="UP000653411">
    <property type="component" value="Unassembled WGS sequence"/>
</dbReference>
<evidence type="ECO:0000313" key="3">
    <source>
        <dbReference type="Proteomes" id="UP000653411"/>
    </source>
</evidence>
<accession>A0A918CU94</accession>
<evidence type="ECO:0000256" key="1">
    <source>
        <dbReference type="SAM" id="MobiDB-lite"/>
    </source>
</evidence>
<gene>
    <name evidence="2" type="ORF">GCM10011578_061050</name>
</gene>
<protein>
    <submittedName>
        <fullName evidence="2">Uncharacterized protein</fullName>
    </submittedName>
</protein>
<evidence type="ECO:0000313" key="2">
    <source>
        <dbReference type="EMBL" id="GGN26445.1"/>
    </source>
</evidence>
<feature type="region of interest" description="Disordered" evidence="1">
    <location>
        <begin position="1"/>
        <end position="36"/>
    </location>
</feature>
<reference evidence="2" key="2">
    <citation type="submission" date="2020-09" db="EMBL/GenBank/DDBJ databases">
        <authorList>
            <person name="Sun Q."/>
            <person name="Zhou Y."/>
        </authorList>
    </citation>
    <scope>NUCLEOTIDE SEQUENCE</scope>
    <source>
        <strain evidence="2">CGMCC 4.7110</strain>
    </source>
</reference>
<sequence length="480" mass="50821">MTQPDTKTQTIRAWEDDPGQPPATRQPIQRPVPDGSSAALAVGVAGVRPAQSGDFAGSEEFRYWAAADALSRAATFWDKHLPTGTVWNPDVGPVLEAVLDSGDLLNAFYDREGLKFFRHSVSGVTVHSGESPDVVCHETGHAVLDALRPELWGAFSAEIAAFHESFGDMSAILSSLDVGSLADDVLAETHGNPAQSSRLSRLAEQLGWAIRQTDPAKVESDCLRNAANSWFYQDPVALPPLAPASQLSSEPHYFSRVFTGAFFEGLAGIFRQQQNRDGAGLVAAGDIMGRLLVTALRTAPVVPGFFAQTAAHMLAADQALYGGAHAPALSAAFIRHGILSPGETISLATLADEHLAAVTEPEPGPLPSLAETTVPGERFGLTGAFSVRVPGQEPRFRVAGAAPEAGELRQVATPERAALSFVEDLFRQGRVKVPDEVLTPAAPVADGTRTHTHAVTRTESGGLILDRVLFAAPCDGTPPR</sequence>
<feature type="compositionally biased region" description="Polar residues" evidence="1">
    <location>
        <begin position="1"/>
        <end position="11"/>
    </location>
</feature>
<keyword evidence="3" id="KW-1185">Reference proteome</keyword>
<dbReference type="Gene3D" id="1.10.390.10">
    <property type="entry name" value="Neutral Protease Domain 2"/>
    <property type="match status" value="1"/>
</dbReference>
<organism evidence="2 3">
    <name type="scientific">Streptomyces fuscichromogenes</name>
    <dbReference type="NCBI Taxonomy" id="1324013"/>
    <lineage>
        <taxon>Bacteria</taxon>
        <taxon>Bacillati</taxon>
        <taxon>Actinomycetota</taxon>
        <taxon>Actinomycetes</taxon>
        <taxon>Kitasatosporales</taxon>
        <taxon>Streptomycetaceae</taxon>
        <taxon>Streptomyces</taxon>
    </lineage>
</organism>